<dbReference type="InterPro" id="IPR048397">
    <property type="entry name" value="Methyltrans_Mon_CD"/>
</dbReference>
<evidence type="ECO:0000256" key="22">
    <source>
        <dbReference type="ARBA" id="ARBA00030436"/>
    </source>
</evidence>
<evidence type="ECO:0000313" key="30">
    <source>
        <dbReference type="Proteomes" id="UP000201542"/>
    </source>
</evidence>
<evidence type="ECO:0000256" key="26">
    <source>
        <dbReference type="ARBA" id="ARBA00048548"/>
    </source>
</evidence>
<evidence type="ECO:0000256" key="14">
    <source>
        <dbReference type="ARBA" id="ARBA00022844"/>
    </source>
</evidence>
<dbReference type="EC" id="2.7.7.48" evidence="3"/>
<dbReference type="InterPro" id="IPR014023">
    <property type="entry name" value="Mononeg_RNA_pol_cat"/>
</dbReference>
<comment type="catalytic activity">
    <reaction evidence="20">
        <text>a 5'-end (5'-triphosphoguanosine)-(2'-O-methyladenylyl)-adenylyl-cytidylyl-adenosine in mRNA + S-adenosyl-L-methionine = a 5'-end (N(7)-methyl 5'-triphosphoguanosine)-(2'-O-methyladenylyl)-adenylyl-cytidylyl-adenosine in mRNA + S-adenosyl-L-homocysteine</text>
        <dbReference type="Rhea" id="RHEA:65440"/>
        <dbReference type="Rhea" id="RHEA-COMP:16798"/>
        <dbReference type="Rhea" id="RHEA-COMP:16801"/>
        <dbReference type="ChEBI" id="CHEBI:57856"/>
        <dbReference type="ChEBI" id="CHEBI:59789"/>
        <dbReference type="ChEBI" id="CHEBI:156482"/>
        <dbReference type="ChEBI" id="CHEBI:156483"/>
    </reaction>
</comment>
<keyword evidence="10" id="KW-0548">Nucleotidyltransferase</keyword>
<evidence type="ECO:0000256" key="16">
    <source>
        <dbReference type="ARBA" id="ARBA00023042"/>
    </source>
</evidence>
<dbReference type="InterPro" id="IPR048398">
    <property type="entry name" value="Methyltrans_Mon_C"/>
</dbReference>
<evidence type="ECO:0000313" key="29">
    <source>
        <dbReference type="EMBL" id="ALP32035.1"/>
    </source>
</evidence>
<dbReference type="PROSITE" id="PS50526">
    <property type="entry name" value="RDRP_SSRNA_NEG_NONSEG"/>
    <property type="match status" value="1"/>
</dbReference>
<comment type="catalytic activity">
    <reaction evidence="26">
        <text>GTP + H2O = GDP + phosphate + H(+)</text>
        <dbReference type="Rhea" id="RHEA:19669"/>
        <dbReference type="ChEBI" id="CHEBI:15377"/>
        <dbReference type="ChEBI" id="CHEBI:15378"/>
        <dbReference type="ChEBI" id="CHEBI:37565"/>
        <dbReference type="ChEBI" id="CHEBI:43474"/>
        <dbReference type="ChEBI" id="CHEBI:58189"/>
    </reaction>
</comment>
<evidence type="ECO:0000256" key="25">
    <source>
        <dbReference type="ARBA" id="ARBA00047370"/>
    </source>
</evidence>
<evidence type="ECO:0000256" key="24">
    <source>
        <dbReference type="ARBA" id="ARBA00047332"/>
    </source>
</evidence>
<dbReference type="InterPro" id="IPR026890">
    <property type="entry name" value="Mononeg_mRNAcap"/>
</dbReference>
<keyword evidence="18" id="KW-0511">Multifunctional enzyme</keyword>
<dbReference type="InterPro" id="IPR025786">
    <property type="entry name" value="Mononega_L_MeTrfase"/>
</dbReference>
<evidence type="ECO:0000256" key="18">
    <source>
        <dbReference type="ARBA" id="ARBA00023268"/>
    </source>
</evidence>
<evidence type="ECO:0000256" key="4">
    <source>
        <dbReference type="ARBA" id="ARBA00012582"/>
    </source>
</evidence>
<evidence type="ECO:0000256" key="23">
    <source>
        <dbReference type="ARBA" id="ARBA00031012"/>
    </source>
</evidence>
<evidence type="ECO:0000256" key="13">
    <source>
        <dbReference type="ARBA" id="ARBA00022840"/>
    </source>
</evidence>
<dbReference type="Proteomes" id="UP000201542">
    <property type="component" value="Segment"/>
</dbReference>
<dbReference type="GO" id="GO:0044423">
    <property type="term" value="C:virion component"/>
    <property type="evidence" value="ECO:0007669"/>
    <property type="project" value="UniProtKB-KW"/>
</dbReference>
<dbReference type="NCBIfam" id="TIGR04198">
    <property type="entry name" value="paramyx_RNAcap"/>
    <property type="match status" value="1"/>
</dbReference>
<comment type="catalytic activity">
    <reaction evidence="24">
        <text>a 5'-end (5'-triphosphoguanosine)-adenylyl-adenylyl-cytidylyl-adenosine in mRNA + S-adenosyl-L-methionine = a 5'-end (5'-triphosphoguanosine)-(2'-O-methyladenylyl)-adenylyl-cytidylyl-adenosine in mRNA + S-adenosyl-L-homocysteine + H(+)</text>
        <dbReference type="Rhea" id="RHEA:65380"/>
        <dbReference type="Rhea" id="RHEA-COMP:16797"/>
        <dbReference type="Rhea" id="RHEA-COMP:16801"/>
        <dbReference type="ChEBI" id="CHEBI:15378"/>
        <dbReference type="ChEBI" id="CHEBI:57856"/>
        <dbReference type="ChEBI" id="CHEBI:59789"/>
        <dbReference type="ChEBI" id="CHEBI:156482"/>
        <dbReference type="ChEBI" id="CHEBI:156484"/>
    </reaction>
</comment>
<comment type="catalytic activity">
    <reaction evidence="19">
        <text>a 5'-end triphospho-adenylyl-adenylyl-cytidylyl-adenosine in mRNA + GDP + H(+) = a 5'-end (5'-triphosphoguanosine)-adenylyl-adenylyl-cytidylyl-adenosine in mRNA + diphosphate</text>
        <dbReference type="Rhea" id="RHEA:65436"/>
        <dbReference type="Rhea" id="RHEA-COMP:16797"/>
        <dbReference type="Rhea" id="RHEA-COMP:16799"/>
        <dbReference type="ChEBI" id="CHEBI:15378"/>
        <dbReference type="ChEBI" id="CHEBI:33019"/>
        <dbReference type="ChEBI" id="CHEBI:58189"/>
        <dbReference type="ChEBI" id="CHEBI:156484"/>
        <dbReference type="ChEBI" id="CHEBI:156503"/>
        <dbReference type="EC" id="2.7.7.88"/>
    </reaction>
</comment>
<dbReference type="RefSeq" id="YP_009182186.1">
    <property type="nucleotide sequence ID" value="NC_028484.1"/>
</dbReference>
<keyword evidence="12" id="KW-0378">Hydrolase</keyword>
<evidence type="ECO:0000256" key="21">
    <source>
        <dbReference type="ARBA" id="ARBA00026099"/>
    </source>
</evidence>
<feature type="domain" description="Mononegavirus-type SAM-dependent 2'-O-MTase" evidence="28">
    <location>
        <begin position="1665"/>
        <end position="1862"/>
    </location>
</feature>
<dbReference type="GO" id="GO:0005524">
    <property type="term" value="F:ATP binding"/>
    <property type="evidence" value="ECO:0007669"/>
    <property type="project" value="UniProtKB-KW"/>
</dbReference>
<evidence type="ECO:0000256" key="15">
    <source>
        <dbReference type="ARBA" id="ARBA00022953"/>
    </source>
</evidence>
<keyword evidence="14" id="KW-0946">Virion</keyword>
<dbReference type="GO" id="GO:0003968">
    <property type="term" value="F:RNA-directed RNA polymerase activity"/>
    <property type="evidence" value="ECO:0007669"/>
    <property type="project" value="UniProtKB-KW"/>
</dbReference>
<sequence>MYRYGVYDVEQDEGDGQTDFVGKEESYDISPDLWTDVEEYMQGSKDADNSPSYLNNQDYTLNSPLICDELNAFKEYLTKGTKTPLYYNRSWDSRVSWMKTLSVDWSNVRETSEYHKICAELWSKETVGTTEFRKLIEQTDEDAKKTYTIMESYLKGWTNREFPFQTRRKNSEETLKYGSYMLEMLKISWILNAGTEYELTQLKNAIGFDNVEAAKSLEAVKYKSPLLGLVVIGNGVAYFESINMLWDRAMILMFKDTSTARFHTLFAIQHRYADHYHTAHLASIEKMYKLGDAVLSGDPKVAYEAFGMIEPLSSLKLSELAGDFRPLIPRFPHFRGHVESKIAELAAKNPKVEDMFTHLQAINDKRLLLTVYGSFRHWGHPFIDYFTGLEALYQNVSSEKEKIDKSYAELLASDLAFKVLRKEFWTKYTWYVDIDKVPETNPLYEHIKNNTWPSSDILLNYPPEWHKLPLKPCWEVPKVVDPAIIYSDKTHSITKTELIKHLKQNPHSRIPTRKVLHTLLTTKSTDWPAFLKEIDEQGLQEDDLVIGLKAKEREIKWKGRFFALMSWRLREYFVFTEYLIKKNVIPLFKGLTMADDQTTLIKKMIQNTSGQGGNDYKHITFANHIDYEKWNNFQRYESTAPVFRVIGQFFGLPNLFVRTHEFFEKALVYYRDRPDLMKVVDDQVYNRDDTKRVSWNGQKGGLEGLRQKGWSVLNLLVIERESRIRNTEIKTLAQGDNQVICTQYAINPSKTEAELSGNILAAMQNNDVIIAAIRTATARIGLRINEDETLQAADLLIYGKTIVFRGNLTCLEEKRYSRVTCTTNDQLPSLGNVLSTVSTNCLTIAHYSKSPLNAMMSYNWLSNLVINILSIHNPALRTAPKTLVSCPEKLEGRAFRIAAIYLDPSLGGIAGMSLTRFHLRMFPDPVTEGLSFWKIVYQSTKDTEIKKLAIVFGDPKLMRYTAKNFEKLIEDPASLNIPRGLSAQNLIKEEIKSALFRDPAMIKHEVIKDAVLYVKKSEKTFTTFLSNITPCFPRFISEFRSSTYFGLTSAILGLFENSKTIRNVFKRKFRSIVDQAIIKCELASLESLLGRISQKVGRIWSCSSSQADTLRKKSWNRTIIGTTVPHPAEMISDAKVGGTGCDSCSKPRPYSIHLVVLVPQGLAVPEDVRGPYPSYLGSSTGESTSLIQSWEKDTDISFLKKASRMRRAFHWFVDPNSNLGKSINSNLKGLTGEDPGATIAGFKRTGSSLHRFGCSRVSAGGYIANSPVYGSRMIISTDNFQLLGDTNYDFMYQSLMLYGQQTVGEIHGESPNSETYHFHIGCKGCLRKIEEPTIDSPSEFKFPDVSQRLLKWKTSDVPWMNETQSLEIPKGRWESLSQSDQSREVGVLHGVIFGNLGKSYADTNVLNGLFPHALRNKLHGAAYLLGLRDGLYRAAAVDAMHRRVFYRANTPDEVISACYSGIVNSIVSHADFLSFTQGEAIVHNLKTYSHRVPASYPLNNTDLGVMTKSFLSSFTYNQWRGTCYNGETHLWIFADFVSPQLSGVLIIAYELARLLSRPNDPSFKQKCRELSDLLSALRNGEVSGNIQDIIRISSSIYLCDQEVRHAIKYARAASLIPRIKREPVVFTSEIRVPVQVFTIEFTSHELPVPSLLVPRIQNPLVSGLRIPQIATGSFLKVDGLLTHLKLMVQDALVGGDGSGGISALVLRKYDNTRLIFNSLMNMDGVDLSGALPSPPSAIDSMPDNVRSRCVNLKNAWANSMDLSQESTWTAFMKLKRLNSLRLNLAVFDMEVQNEQSMDRIEQLMEIKLPLLMETNCTVIIKSYAARLLRKNSLISRVCSHFHNVMFTQNLLSSSHTSEVYVVCQHLRNNSVVKMYPRWDKLLIDLQQIYCFQDYDAEFNRALQVMSLNILQGIPVVYLPDPMKELEGIWNDLSKDKISIAKWVNFSGDGRSSMKSYAIATLSLIGNQVLNTTSWKTDSRLELPGDQILSKYFAYYIGVHLYLALLMKDAELAKMCQYMIDEPFLIYFYQIKKKKADVKGRQFHSLGWSIDEKSGWINMKKVFVQNRLALIGSVIRYHAHLAKSVGSDRDDFWSTRLLEVNKQLTNDHIHTATGIYNLLEYST</sequence>
<dbReference type="KEGG" id="vg:26373888"/>
<keyword evidence="7" id="KW-0507">mRNA processing</keyword>
<keyword evidence="5 29" id="KW-0696">RNA-directed RNA polymerase</keyword>
<evidence type="ECO:0000256" key="2">
    <source>
        <dbReference type="ARBA" id="ARBA00004328"/>
    </source>
</evidence>
<keyword evidence="15" id="KW-0693">Viral RNA replication</keyword>
<dbReference type="PROSITE" id="PS51590">
    <property type="entry name" value="SAM_MT_MNV_L"/>
    <property type="match status" value="1"/>
</dbReference>
<evidence type="ECO:0000256" key="10">
    <source>
        <dbReference type="ARBA" id="ARBA00022695"/>
    </source>
</evidence>
<dbReference type="GeneID" id="26373888"/>
<keyword evidence="13" id="KW-0067">ATP-binding</keyword>
<dbReference type="Pfam" id="PF21080">
    <property type="entry name" value="Methyltrans_Mon_1st"/>
    <property type="match status" value="1"/>
</dbReference>
<evidence type="ECO:0000256" key="20">
    <source>
        <dbReference type="ARBA" id="ARBA00024499"/>
    </source>
</evidence>
<dbReference type="GO" id="GO:0030430">
    <property type="term" value="C:host cell cytoplasm"/>
    <property type="evidence" value="ECO:0007669"/>
    <property type="project" value="UniProtKB-SubCell"/>
</dbReference>
<organism evidence="29 30">
    <name type="scientific">Tongilchon virus 1</name>
    <dbReference type="NCBI Taxonomy" id="1758878"/>
    <lineage>
        <taxon>Viruses</taxon>
        <taxon>Riboviria</taxon>
        <taxon>Orthornavirae</taxon>
        <taxon>Negarnaviricota</taxon>
        <taxon>Haploviricotina</taxon>
        <taxon>Monjiviricetes</taxon>
        <taxon>Mononegavirales</taxon>
        <taxon>Rhabdoviridae</taxon>
        <taxon>Alpharhabdovirinae</taxon>
        <taxon>Ohlsrhavirus</taxon>
        <taxon>Ohlsrhavirus tongilchon</taxon>
    </lineage>
</organism>
<proteinExistence type="predicted"/>
<evidence type="ECO:0000256" key="12">
    <source>
        <dbReference type="ARBA" id="ARBA00022801"/>
    </source>
</evidence>
<comment type="subcellular location">
    <subcellularLocation>
        <location evidence="1">Host cytoplasm</location>
    </subcellularLocation>
    <subcellularLocation>
        <location evidence="2">Virion</location>
    </subcellularLocation>
</comment>
<dbReference type="GO" id="GO:0016787">
    <property type="term" value="F:hydrolase activity"/>
    <property type="evidence" value="ECO:0007669"/>
    <property type="project" value="UniProtKB-KW"/>
</dbReference>
<reference evidence="29 30" key="1">
    <citation type="journal article" date="2016" name="Genome Announc.">
        <title>Genome Sequences of Five Arboviruses in Field-Captured Mosquitoes in a Unique Rural Environment of South Korea.</title>
        <authorList>
            <person name="Hang J."/>
            <person name="Klein T.A."/>
            <person name="Kim H.C."/>
            <person name="Yang Y."/>
            <person name="Jima D.D."/>
            <person name="Richardson J.H."/>
            <person name="Jarman R.G."/>
        </authorList>
    </citation>
    <scope>NUCLEOTIDE SEQUENCE [LARGE SCALE GENOMIC DNA]</scope>
    <source>
        <strain evidence="29 30">A12.2676/ROK/2012</strain>
    </source>
</reference>
<dbReference type="InterPro" id="IPR039530">
    <property type="entry name" value="L_methyltransferase_rhabdo"/>
</dbReference>
<keyword evidence="17" id="KW-1035">Host cytoplasm</keyword>
<keyword evidence="6" id="KW-0489">Methyltransferase</keyword>
<dbReference type="Pfam" id="PF14314">
    <property type="entry name" value="Methyltrans_Mon_2nd"/>
    <property type="match status" value="1"/>
</dbReference>
<evidence type="ECO:0000256" key="5">
    <source>
        <dbReference type="ARBA" id="ARBA00022484"/>
    </source>
</evidence>
<evidence type="ECO:0000256" key="11">
    <source>
        <dbReference type="ARBA" id="ARBA00022741"/>
    </source>
</evidence>
<keyword evidence="16" id="KW-0506">mRNA capping</keyword>
<evidence type="ECO:0000256" key="6">
    <source>
        <dbReference type="ARBA" id="ARBA00022603"/>
    </source>
</evidence>
<dbReference type="Pfam" id="PF14318">
    <property type="entry name" value="Mononeg_mRNAcap"/>
    <property type="match status" value="1"/>
</dbReference>
<feature type="domain" description="RdRp catalytic" evidence="27">
    <location>
        <begin position="619"/>
        <end position="806"/>
    </location>
</feature>
<evidence type="ECO:0000259" key="27">
    <source>
        <dbReference type="PROSITE" id="PS50526"/>
    </source>
</evidence>
<keyword evidence="9" id="KW-0949">S-adenosyl-L-methionine</keyword>
<evidence type="ECO:0000256" key="7">
    <source>
        <dbReference type="ARBA" id="ARBA00022664"/>
    </source>
</evidence>
<accession>A0A0S2RRE1</accession>
<name>A0A0S2RRE1_9RHAB</name>
<evidence type="ECO:0000256" key="17">
    <source>
        <dbReference type="ARBA" id="ARBA00023200"/>
    </source>
</evidence>
<evidence type="ECO:0000259" key="28">
    <source>
        <dbReference type="PROSITE" id="PS51590"/>
    </source>
</evidence>
<evidence type="ECO:0000256" key="9">
    <source>
        <dbReference type="ARBA" id="ARBA00022691"/>
    </source>
</evidence>
<evidence type="ECO:0000256" key="3">
    <source>
        <dbReference type="ARBA" id="ARBA00012494"/>
    </source>
</evidence>
<keyword evidence="8" id="KW-0808">Transferase</keyword>
<dbReference type="Pfam" id="PF00946">
    <property type="entry name" value="Mononeg_RNA_pol"/>
    <property type="match status" value="1"/>
</dbReference>
<comment type="catalytic activity">
    <reaction evidence="25">
        <text>a 5'-end (5'-triphosphoguanosine)-adenylyl-adenylyl-cytidylyl-adenosine in mRNA + 2 S-adenosyl-L-methionine = a 5'-end (N(7)-methyl 5'-triphosphoguanosine)-(2'-O-methyladenylyl)-adenylyl-cytidylyl-adenosine in mRNA + 2 S-adenosyl-L-homocysteine + H(+)</text>
        <dbReference type="Rhea" id="RHEA:65376"/>
        <dbReference type="Rhea" id="RHEA-COMP:16797"/>
        <dbReference type="Rhea" id="RHEA-COMP:16798"/>
        <dbReference type="ChEBI" id="CHEBI:15378"/>
        <dbReference type="ChEBI" id="CHEBI:57856"/>
        <dbReference type="ChEBI" id="CHEBI:59789"/>
        <dbReference type="ChEBI" id="CHEBI:156483"/>
        <dbReference type="ChEBI" id="CHEBI:156484"/>
        <dbReference type="EC" id="2.1.1.375"/>
    </reaction>
</comment>
<dbReference type="GO" id="GO:0004482">
    <property type="term" value="F:mRNA 5'-cap (guanine-N7-)-methyltransferase activity"/>
    <property type="evidence" value="ECO:0007669"/>
    <property type="project" value="InterPro"/>
</dbReference>
<keyword evidence="11" id="KW-0547">Nucleotide-binding</keyword>
<keyword evidence="30" id="KW-1185">Reference proteome</keyword>
<protein>
    <recommendedName>
        <fullName evidence="23">Replicase</fullName>
        <ecNumber evidence="21">2.1.1.375</ecNumber>
        <ecNumber evidence="3">2.7.7.48</ecNumber>
        <ecNumber evidence="4">2.7.7.88</ecNumber>
    </recommendedName>
    <alternativeName>
        <fullName evidence="22">Transcriptase</fullName>
    </alternativeName>
</protein>
<dbReference type="Pfam" id="PF21081">
    <property type="entry name" value="Methyltrans_Mon_3rd"/>
    <property type="match status" value="1"/>
</dbReference>
<evidence type="ECO:0000256" key="8">
    <source>
        <dbReference type="ARBA" id="ARBA00022679"/>
    </source>
</evidence>
<dbReference type="EC" id="2.7.7.88" evidence="4"/>
<evidence type="ECO:0000256" key="1">
    <source>
        <dbReference type="ARBA" id="ARBA00004192"/>
    </source>
</evidence>
<dbReference type="EC" id="2.1.1.375" evidence="21"/>
<evidence type="ECO:0000256" key="19">
    <source>
        <dbReference type="ARBA" id="ARBA00024494"/>
    </source>
</evidence>
<dbReference type="EMBL" id="KU095840">
    <property type="protein sequence ID" value="ALP32035.1"/>
    <property type="molecule type" value="Genomic_RNA"/>
</dbReference>
<dbReference type="InterPro" id="IPR039736">
    <property type="entry name" value="L_poly_C"/>
</dbReference>